<evidence type="ECO:0000256" key="3">
    <source>
        <dbReference type="PROSITE-ProRule" id="PRU00261"/>
    </source>
</evidence>
<dbReference type="Gene3D" id="2.60.40.10">
    <property type="entry name" value="Immunoglobulins"/>
    <property type="match status" value="1"/>
</dbReference>
<dbReference type="InterPro" id="IPR011043">
    <property type="entry name" value="Gal_Oxase/kelch_b-propeller"/>
</dbReference>
<dbReference type="EMBL" id="QZBD01000054">
    <property type="protein sequence ID" value="THY32995.1"/>
    <property type="molecule type" value="Genomic_DNA"/>
</dbReference>
<evidence type="ECO:0000259" key="6">
    <source>
        <dbReference type="PROSITE" id="PS50941"/>
    </source>
</evidence>
<name>A0A4S9LUS7_AURPU</name>
<dbReference type="SUPFAM" id="SSF50965">
    <property type="entry name" value="Galactose oxidase, central domain"/>
    <property type="match status" value="1"/>
</dbReference>
<keyword evidence="2 5" id="KW-0732">Signal</keyword>
<feature type="disulfide bond" evidence="3">
    <location>
        <begin position="179"/>
        <end position="193"/>
    </location>
</feature>
<gene>
    <name evidence="7" type="ORF">D6D01_02423</name>
</gene>
<dbReference type="CDD" id="cd02851">
    <property type="entry name" value="E_set_GO_C"/>
    <property type="match status" value="1"/>
</dbReference>
<dbReference type="InterPro" id="IPR037293">
    <property type="entry name" value="Gal_Oxidase_central_sf"/>
</dbReference>
<evidence type="ECO:0000313" key="8">
    <source>
        <dbReference type="Proteomes" id="UP000306584"/>
    </source>
</evidence>
<comment type="caution">
    <text evidence="3">Lacks conserved residue(s) required for the propagation of feature annotation.</text>
</comment>
<comment type="caution">
    <text evidence="7">The sequence shown here is derived from an EMBL/GenBank/DDBJ whole genome shotgun (WGS) entry which is preliminary data.</text>
</comment>
<feature type="domain" description="Chitin-binding type-1" evidence="6">
    <location>
        <begin position="82"/>
        <end position="129"/>
    </location>
</feature>
<feature type="region of interest" description="Disordered" evidence="4">
    <location>
        <begin position="222"/>
        <end position="248"/>
    </location>
</feature>
<evidence type="ECO:0000313" key="7">
    <source>
        <dbReference type="EMBL" id="THY32995.1"/>
    </source>
</evidence>
<dbReference type="SUPFAM" id="SSF57016">
    <property type="entry name" value="Plant lectins/antimicrobial peptides"/>
    <property type="match status" value="3"/>
</dbReference>
<dbReference type="CDD" id="cd00035">
    <property type="entry name" value="ChtBD1"/>
    <property type="match status" value="2"/>
</dbReference>
<reference evidence="7 8" key="1">
    <citation type="submission" date="2018-10" db="EMBL/GenBank/DDBJ databases">
        <title>Fifty Aureobasidium pullulans genomes reveal a recombining polyextremotolerant generalist.</title>
        <authorList>
            <person name="Gostincar C."/>
            <person name="Turk M."/>
            <person name="Zajc J."/>
            <person name="Gunde-Cimerman N."/>
        </authorList>
    </citation>
    <scope>NUCLEOTIDE SEQUENCE [LARGE SCALE GENOMIC DNA]</scope>
    <source>
        <strain evidence="7 8">EXF-6604</strain>
    </source>
</reference>
<feature type="disulfide bond" evidence="3">
    <location>
        <begin position="199"/>
        <end position="203"/>
    </location>
</feature>
<dbReference type="Pfam" id="PF09118">
    <property type="entry name" value="GO-like_E_set"/>
    <property type="match status" value="1"/>
</dbReference>
<dbReference type="Gene3D" id="3.30.60.10">
    <property type="entry name" value="Endochitinase-like"/>
    <property type="match status" value="3"/>
</dbReference>
<dbReference type="InterPro" id="IPR036861">
    <property type="entry name" value="Endochitinase-like_sf"/>
</dbReference>
<dbReference type="InterPro" id="IPR013783">
    <property type="entry name" value="Ig-like_fold"/>
</dbReference>
<accession>A0A4S9LUS7</accession>
<dbReference type="Proteomes" id="UP000306584">
    <property type="component" value="Unassembled WGS sequence"/>
</dbReference>
<dbReference type="SMART" id="SM00270">
    <property type="entry name" value="ChtBD1"/>
    <property type="match status" value="3"/>
</dbReference>
<organism evidence="7 8">
    <name type="scientific">Aureobasidium pullulans</name>
    <name type="common">Black yeast</name>
    <name type="synonym">Pullularia pullulans</name>
    <dbReference type="NCBI Taxonomy" id="5580"/>
    <lineage>
        <taxon>Eukaryota</taxon>
        <taxon>Fungi</taxon>
        <taxon>Dikarya</taxon>
        <taxon>Ascomycota</taxon>
        <taxon>Pezizomycotina</taxon>
        <taxon>Dothideomycetes</taxon>
        <taxon>Dothideomycetidae</taxon>
        <taxon>Dothideales</taxon>
        <taxon>Saccotheciaceae</taxon>
        <taxon>Aureobasidium</taxon>
    </lineage>
</organism>
<dbReference type="PANTHER" id="PTHR32208:SF21">
    <property type="entry name" value="LOW QUALITY PROTEIN: ALDEHYDE OXIDASE GLOX-LIKE"/>
    <property type="match status" value="1"/>
</dbReference>
<dbReference type="GO" id="GO:0008061">
    <property type="term" value="F:chitin binding"/>
    <property type="evidence" value="ECO:0007669"/>
    <property type="project" value="UniProtKB-UniRule"/>
</dbReference>
<feature type="chain" id="PRO_5020668670" evidence="5">
    <location>
        <begin position="18"/>
        <end position="836"/>
    </location>
</feature>
<dbReference type="CDD" id="cd11618">
    <property type="entry name" value="ChtBD1_1"/>
    <property type="match status" value="1"/>
</dbReference>
<dbReference type="SUPFAM" id="SSF81296">
    <property type="entry name" value="E set domains"/>
    <property type="match status" value="1"/>
</dbReference>
<keyword evidence="1 3" id="KW-0147">Chitin-binding</keyword>
<feature type="disulfide bond" evidence="3">
    <location>
        <begin position="123"/>
        <end position="127"/>
    </location>
</feature>
<dbReference type="InterPro" id="IPR001002">
    <property type="entry name" value="Chitin-bd_1"/>
</dbReference>
<evidence type="ECO:0000256" key="2">
    <source>
        <dbReference type="ARBA" id="ARBA00022729"/>
    </source>
</evidence>
<sequence length="836" mass="87332">MKHSILLLGLSASTALANIYFPKVQPTCNSEDLSFSGCLKGQFCQQNNTCTAVKHTWPMSFQDHGKRGLFKHRAKAPNYSQNGKCGPNNGNLLCDPNSTAYKGTCCSSYGWCGDTPAHCGTGCSSGCSSSSVVVASTILTTTINRAAPSASGAAPRDDGRCGPEFKNALCDAKGAYGGCCSSYGYCGNTDGHCLAANGCISGCKDAAPTSAVPTSAAASSVAPSNVDSAAPSSTTGEPVISAATSSAGSAPTGVVTTDGTCGATYENTICGDWKQGSCCSMYGYCGNSTAHCGDGCQSGPCLNGAVVAAPGPSPAPVNANPGRFDIVGESGVPAMHAGLLPNGKVVFLDKIENYTNIKLPNGQYAYSTEYDPATNKYTALAYKTNAFCAGGSFLANGQFIALGGNGPLDFIDTTVGDGFDGIRYLTRSSSDASLDGQDWSEPGNKLNTKRWYPSVQTLPDGRLFVASGSLNGLDPTVPANNNPTYEILDKNGKSSGVSVPMEILVKNQPYYMYPFMHQLKDGSLFVFVSKSSELFNVNTNTTVRTFADLPGDYRTYPNTGGSVLLPLSSANDWNPDIVICGGGAYQDITSPTDPSCGRMQPLSTNAKWEMDSMPQGRGMVEGTLLPDGTVIFLNGGNEGAQGFGLARDPTFEALIYDPAKPLGQRFTTGASSTIPRLYHSVALLLLDGTLMIAGSNPVEQPVLKPTTTDPYVTEFRVEIYTPPYLQGDNAKKRPAAITLSSKSLVANSQTFTVKFTAPTGAKVVKVALYHGGFVTHSVHMSHRMAFLDTAGWKAGATDQQVTVTMPPSANVAPPGPYVVYVVVDGVPGIGQFVQVS</sequence>
<dbReference type="AlphaFoldDB" id="A0A4S9LUS7"/>
<feature type="domain" description="Chitin-binding type-1" evidence="6">
    <location>
        <begin position="258"/>
        <end position="303"/>
    </location>
</feature>
<dbReference type="Pfam" id="PF07250">
    <property type="entry name" value="Glyoxal_oxid_N"/>
    <property type="match status" value="1"/>
</dbReference>
<dbReference type="PANTHER" id="PTHR32208">
    <property type="entry name" value="SECRETED PROTEIN-RELATED"/>
    <property type="match status" value="1"/>
</dbReference>
<evidence type="ECO:0000256" key="1">
    <source>
        <dbReference type="ARBA" id="ARBA00022669"/>
    </source>
</evidence>
<evidence type="ECO:0000256" key="5">
    <source>
        <dbReference type="SAM" id="SignalP"/>
    </source>
</evidence>
<evidence type="ECO:0000256" key="4">
    <source>
        <dbReference type="SAM" id="MobiDB-lite"/>
    </source>
</evidence>
<feature type="disulfide bond" evidence="3">
    <location>
        <begin position="105"/>
        <end position="119"/>
    </location>
</feature>
<feature type="compositionally biased region" description="Low complexity" evidence="4">
    <location>
        <begin position="222"/>
        <end position="233"/>
    </location>
</feature>
<dbReference type="InterPro" id="IPR015202">
    <property type="entry name" value="GO-like_E_set"/>
</dbReference>
<feature type="disulfide bond" evidence="3">
    <location>
        <begin position="278"/>
        <end position="292"/>
    </location>
</feature>
<proteinExistence type="predicted"/>
<dbReference type="InterPro" id="IPR009880">
    <property type="entry name" value="Glyoxal_oxidase_N"/>
</dbReference>
<feature type="domain" description="Chitin-binding type-1" evidence="6">
    <location>
        <begin position="158"/>
        <end position="205"/>
    </location>
</feature>
<dbReference type="Gene3D" id="2.130.10.80">
    <property type="entry name" value="Galactose oxidase/kelch, beta-propeller"/>
    <property type="match status" value="1"/>
</dbReference>
<dbReference type="PROSITE" id="PS50941">
    <property type="entry name" value="CHIT_BIND_I_2"/>
    <property type="match status" value="3"/>
</dbReference>
<keyword evidence="3" id="KW-1015">Disulfide bond</keyword>
<dbReference type="Pfam" id="PF00187">
    <property type="entry name" value="Chitin_bind_1"/>
    <property type="match status" value="2"/>
</dbReference>
<protein>
    <submittedName>
        <fullName evidence="7">Galactose oxidase</fullName>
    </submittedName>
</protein>
<dbReference type="InterPro" id="IPR014756">
    <property type="entry name" value="Ig_E-set"/>
</dbReference>
<feature type="signal peptide" evidence="5">
    <location>
        <begin position="1"/>
        <end position="17"/>
    </location>
</feature>